<evidence type="ECO:0008006" key="4">
    <source>
        <dbReference type="Google" id="ProtNLM"/>
    </source>
</evidence>
<keyword evidence="1" id="KW-0472">Membrane</keyword>
<keyword evidence="1" id="KW-0812">Transmembrane</keyword>
<protein>
    <recommendedName>
        <fullName evidence="4">PH domain-containing protein</fullName>
    </recommendedName>
</protein>
<sequence>MGSEQGRQASVRDRAEALGLGEERGSYAVAGLWGALAQLARRFLAGVFVALLVCLVVLSSGFQKGVITMGAVMLSLFGLTLAWRGLSARFGLRRCYLYTRGLVVTSTFGRVRHVVAWTEVTELKWMSNLTLLLAFHRFEIERRGAGRVAFLALGIKPQLVDALQTQAGANGVR</sequence>
<proteinExistence type="predicted"/>
<evidence type="ECO:0000313" key="3">
    <source>
        <dbReference type="Proteomes" id="UP000585836"/>
    </source>
</evidence>
<gene>
    <name evidence="2" type="ORF">FHS34_001751</name>
</gene>
<organism evidence="2 3">
    <name type="scientific">Streptomyces echinatus</name>
    <dbReference type="NCBI Taxonomy" id="67293"/>
    <lineage>
        <taxon>Bacteria</taxon>
        <taxon>Bacillati</taxon>
        <taxon>Actinomycetota</taxon>
        <taxon>Actinomycetes</taxon>
        <taxon>Kitasatosporales</taxon>
        <taxon>Streptomycetaceae</taxon>
        <taxon>Streptomyces</taxon>
    </lineage>
</organism>
<keyword evidence="3" id="KW-1185">Reference proteome</keyword>
<keyword evidence="1" id="KW-1133">Transmembrane helix</keyword>
<feature type="transmembrane region" description="Helical" evidence="1">
    <location>
        <begin position="66"/>
        <end position="86"/>
    </location>
</feature>
<accession>A0A7W9UPF7</accession>
<comment type="caution">
    <text evidence="2">The sequence shown here is derived from an EMBL/GenBank/DDBJ whole genome shotgun (WGS) entry which is preliminary data.</text>
</comment>
<name>A0A7W9UPF7_9ACTN</name>
<evidence type="ECO:0000313" key="2">
    <source>
        <dbReference type="EMBL" id="MBB5926295.1"/>
    </source>
</evidence>
<reference evidence="2 3" key="1">
    <citation type="submission" date="2020-08" db="EMBL/GenBank/DDBJ databases">
        <title>Genomic Encyclopedia of Type Strains, Phase III (KMG-III): the genomes of soil and plant-associated and newly described type strains.</title>
        <authorList>
            <person name="Whitman W."/>
        </authorList>
    </citation>
    <scope>NUCLEOTIDE SEQUENCE [LARGE SCALE GENOMIC DNA]</scope>
    <source>
        <strain evidence="2 3">CECT 3313</strain>
    </source>
</reference>
<dbReference type="EMBL" id="JACHJK010000003">
    <property type="protein sequence ID" value="MBB5926295.1"/>
    <property type="molecule type" value="Genomic_DNA"/>
</dbReference>
<feature type="transmembrane region" description="Helical" evidence="1">
    <location>
        <begin position="43"/>
        <end position="60"/>
    </location>
</feature>
<dbReference type="RefSeq" id="WP_184962982.1">
    <property type="nucleotide sequence ID" value="NZ_BAAAWF010000079.1"/>
</dbReference>
<dbReference type="Proteomes" id="UP000585836">
    <property type="component" value="Unassembled WGS sequence"/>
</dbReference>
<evidence type="ECO:0000256" key="1">
    <source>
        <dbReference type="SAM" id="Phobius"/>
    </source>
</evidence>
<dbReference type="AlphaFoldDB" id="A0A7W9UPF7"/>